<dbReference type="EMBL" id="RKQT01000001">
    <property type="protein sequence ID" value="RPE96524.1"/>
    <property type="molecule type" value="Genomic_DNA"/>
</dbReference>
<evidence type="ECO:0000313" key="2">
    <source>
        <dbReference type="Proteomes" id="UP000276901"/>
    </source>
</evidence>
<evidence type="ECO:0000313" key="1">
    <source>
        <dbReference type="EMBL" id="RPE96524.1"/>
    </source>
</evidence>
<proteinExistence type="predicted"/>
<organism evidence="1 2">
    <name type="scientific">Frederiksenia canicola</name>
    <dbReference type="NCBI Taxonomy" id="123824"/>
    <lineage>
        <taxon>Bacteria</taxon>
        <taxon>Pseudomonadati</taxon>
        <taxon>Pseudomonadota</taxon>
        <taxon>Gammaproteobacteria</taxon>
        <taxon>Pasteurellales</taxon>
        <taxon>Pasteurellaceae</taxon>
        <taxon>Frederiksenia</taxon>
    </lineage>
</organism>
<protein>
    <submittedName>
        <fullName evidence="1">Uncharacterized protein</fullName>
    </submittedName>
</protein>
<gene>
    <name evidence="1" type="ORF">EDC49_0919</name>
</gene>
<name>A0ABX9XU01_9PAST</name>
<dbReference type="Proteomes" id="UP000276901">
    <property type="component" value="Unassembled WGS sequence"/>
</dbReference>
<accession>A0ABX9XU01</accession>
<reference evidence="1 2" key="1">
    <citation type="submission" date="2018-11" db="EMBL/GenBank/DDBJ databases">
        <title>Genomic Encyclopedia of Type Strains, Phase IV (KMG-IV): sequencing the most valuable type-strain genomes for metagenomic binning, comparative biology and taxonomic classification.</title>
        <authorList>
            <person name="Goeker M."/>
        </authorList>
    </citation>
    <scope>NUCLEOTIDE SEQUENCE [LARGE SCALE GENOMIC DNA]</scope>
    <source>
        <strain evidence="1 2">DSM 25797</strain>
    </source>
</reference>
<sequence>MLSYFMHMVSCLIAGEKQAKRYSVFVGERANKRSVVTDFLRMPYL</sequence>
<keyword evidence="2" id="KW-1185">Reference proteome</keyword>
<comment type="caution">
    <text evidence="1">The sequence shown here is derived from an EMBL/GenBank/DDBJ whole genome shotgun (WGS) entry which is preliminary data.</text>
</comment>